<evidence type="ECO:0000259" key="1">
    <source>
        <dbReference type="Pfam" id="PF04480"/>
    </source>
</evidence>
<accession>A0ABT2G1F7</accession>
<proteinExistence type="predicted"/>
<dbReference type="EMBL" id="JANWGH010000001">
    <property type="protein sequence ID" value="MCS5489014.1"/>
    <property type="molecule type" value="Genomic_DNA"/>
</dbReference>
<dbReference type="CDD" id="cd01038">
    <property type="entry name" value="Endonuclease_DUF559"/>
    <property type="match status" value="1"/>
</dbReference>
<dbReference type="RefSeq" id="WP_259412691.1">
    <property type="nucleotide sequence ID" value="NZ_JANWGH010000001.1"/>
</dbReference>
<dbReference type="InterPro" id="IPR011335">
    <property type="entry name" value="Restrct_endonuc-II-like"/>
</dbReference>
<evidence type="ECO:0000313" key="2">
    <source>
        <dbReference type="EMBL" id="MCS5489014.1"/>
    </source>
</evidence>
<reference evidence="2 3" key="1">
    <citation type="submission" date="2022-08" db="EMBL/GenBank/DDBJ databases">
        <title>Algoriphagus sp. CAU 1643 isolated from mud.</title>
        <authorList>
            <person name="Kim W."/>
        </authorList>
    </citation>
    <scope>NUCLEOTIDE SEQUENCE [LARGE SCALE GENOMIC DNA]</scope>
    <source>
        <strain evidence="2 3">CAU 1643</strain>
    </source>
</reference>
<sequence length="128" mass="15116">MSYSDNLFYGASPEIQIRARELRKEMTPAEKVLWNFLKNKSLEGFKFRRQHPIKNYIVDFYCHQQKLVIEVYGSVHDQMDQKEYDSGRTSVLEEFGLKVIRFRNEEILDNFQSVIERISKGLTPPGLP</sequence>
<protein>
    <submittedName>
        <fullName evidence="2">DUF559 domain-containing protein</fullName>
    </submittedName>
</protein>
<name>A0ABT2G1F7_9BACT</name>
<dbReference type="PANTHER" id="PTHR38590">
    <property type="entry name" value="BLL0828 PROTEIN"/>
    <property type="match status" value="1"/>
</dbReference>
<keyword evidence="3" id="KW-1185">Reference proteome</keyword>
<organism evidence="2 3">
    <name type="scientific">Algoriphagus limi</name>
    <dbReference type="NCBI Taxonomy" id="2975273"/>
    <lineage>
        <taxon>Bacteria</taxon>
        <taxon>Pseudomonadati</taxon>
        <taxon>Bacteroidota</taxon>
        <taxon>Cytophagia</taxon>
        <taxon>Cytophagales</taxon>
        <taxon>Cyclobacteriaceae</taxon>
        <taxon>Algoriphagus</taxon>
    </lineage>
</organism>
<gene>
    <name evidence="2" type="ORF">NY014_01150</name>
</gene>
<dbReference type="SUPFAM" id="SSF52980">
    <property type="entry name" value="Restriction endonuclease-like"/>
    <property type="match status" value="1"/>
</dbReference>
<dbReference type="Gene3D" id="3.40.960.10">
    <property type="entry name" value="VSR Endonuclease"/>
    <property type="match status" value="1"/>
</dbReference>
<dbReference type="InterPro" id="IPR007569">
    <property type="entry name" value="DUF559"/>
</dbReference>
<dbReference type="PANTHER" id="PTHR38590:SF1">
    <property type="entry name" value="BLL0828 PROTEIN"/>
    <property type="match status" value="1"/>
</dbReference>
<dbReference type="Pfam" id="PF04480">
    <property type="entry name" value="DUF559"/>
    <property type="match status" value="1"/>
</dbReference>
<dbReference type="InterPro" id="IPR047216">
    <property type="entry name" value="Endonuclease_DUF559_bact"/>
</dbReference>
<dbReference type="Proteomes" id="UP001206788">
    <property type="component" value="Unassembled WGS sequence"/>
</dbReference>
<evidence type="ECO:0000313" key="3">
    <source>
        <dbReference type="Proteomes" id="UP001206788"/>
    </source>
</evidence>
<comment type="caution">
    <text evidence="2">The sequence shown here is derived from an EMBL/GenBank/DDBJ whole genome shotgun (WGS) entry which is preliminary data.</text>
</comment>
<feature type="domain" description="DUF559" evidence="1">
    <location>
        <begin position="16"/>
        <end position="121"/>
    </location>
</feature>